<proteinExistence type="predicted"/>
<accession>A0ACC1HKV5</accession>
<comment type="caution">
    <text evidence="1">The sequence shown here is derived from an EMBL/GenBank/DDBJ whole genome shotgun (WGS) entry which is preliminary data.</text>
</comment>
<evidence type="ECO:0000313" key="2">
    <source>
        <dbReference type="Proteomes" id="UP001145114"/>
    </source>
</evidence>
<sequence length="307" mass="33792">MLVQSYGYPRADIHVLSDIPTLTDQSLYATYKNIRSRIDEILRDAEPNDSFFFYYGGLDRVPYKLASGNDKLVAKLRSRQGVIFPTDFETENLFTSRKLNKHILRQVPRGARVTIVLDCVRYFNPLGLGFNYGYDGMALMSPLSSIPVDGSKHRGRYEIVTAHGNHHHRGGGGGGGGGGGSGGRENLMDSLVGSMNSLQLVDARPPTEDSDGQGDIIMISLCRVYTGQQQQGQSASDNASMRFKAAPSALLANALLTSHQSRNTTRGNLTPLPELMNDLYQTVGEWDLAPYVSAGRQIDFHNEYLDI</sequence>
<dbReference type="Proteomes" id="UP001145114">
    <property type="component" value="Unassembled WGS sequence"/>
</dbReference>
<keyword evidence="1" id="KW-0378">Hydrolase</keyword>
<protein>
    <submittedName>
        <fullName evidence="1">Ca(2+)-dependent cysteine protease</fullName>
    </submittedName>
</protein>
<keyword evidence="2" id="KW-1185">Reference proteome</keyword>
<gene>
    <name evidence="1" type="primary">MCA1_4</name>
    <name evidence="1" type="ORF">EV182_006691</name>
</gene>
<evidence type="ECO:0000313" key="1">
    <source>
        <dbReference type="EMBL" id="KAJ1677188.1"/>
    </source>
</evidence>
<dbReference type="EMBL" id="JAMZIH010002843">
    <property type="protein sequence ID" value="KAJ1677188.1"/>
    <property type="molecule type" value="Genomic_DNA"/>
</dbReference>
<name>A0ACC1HKV5_9FUNG</name>
<organism evidence="1 2">
    <name type="scientific">Spiromyces aspiralis</name>
    <dbReference type="NCBI Taxonomy" id="68401"/>
    <lineage>
        <taxon>Eukaryota</taxon>
        <taxon>Fungi</taxon>
        <taxon>Fungi incertae sedis</taxon>
        <taxon>Zoopagomycota</taxon>
        <taxon>Kickxellomycotina</taxon>
        <taxon>Kickxellomycetes</taxon>
        <taxon>Kickxellales</taxon>
        <taxon>Kickxellaceae</taxon>
        <taxon>Spiromyces</taxon>
    </lineage>
</organism>
<reference evidence="1" key="1">
    <citation type="submission" date="2022-06" db="EMBL/GenBank/DDBJ databases">
        <title>Phylogenomic reconstructions and comparative analyses of Kickxellomycotina fungi.</title>
        <authorList>
            <person name="Reynolds N.K."/>
            <person name="Stajich J.E."/>
            <person name="Barry K."/>
            <person name="Grigoriev I.V."/>
            <person name="Crous P."/>
            <person name="Smith M.E."/>
        </authorList>
    </citation>
    <scope>NUCLEOTIDE SEQUENCE</scope>
    <source>
        <strain evidence="1">RSA 2271</strain>
    </source>
</reference>
<keyword evidence="1" id="KW-0645">Protease</keyword>